<reference evidence="10 11" key="1">
    <citation type="submission" date="2014-03" db="EMBL/GenBank/DDBJ databases">
        <title>Genome sequence of Clostridium litorale W6, DSM 5388.</title>
        <authorList>
            <person name="Poehlein A."/>
            <person name="Jagirdar A."/>
            <person name="Khonsari B."/>
            <person name="Chibani C.M."/>
            <person name="Gutierrez Gutierrez D.A."/>
            <person name="Davydova E."/>
            <person name="Alghaithi H.S."/>
            <person name="Nair K.P."/>
            <person name="Dhamotharan K."/>
            <person name="Chandran L."/>
            <person name="G W."/>
            <person name="Daniel R."/>
        </authorList>
    </citation>
    <scope>NUCLEOTIDE SEQUENCE [LARGE SCALE GENOMIC DNA]</scope>
    <source>
        <strain evidence="10 11">W6</strain>
    </source>
</reference>
<name>A0A069RIP7_PEPLI</name>
<comment type="caution">
    <text evidence="10">The sequence shown here is derived from an EMBL/GenBank/DDBJ whole genome shotgun (WGS) entry which is preliminary data.</text>
</comment>
<feature type="transmembrane region" description="Helical" evidence="9">
    <location>
        <begin position="348"/>
        <end position="366"/>
    </location>
</feature>
<feature type="transmembrane region" description="Helical" evidence="9">
    <location>
        <begin position="266"/>
        <end position="298"/>
    </location>
</feature>
<protein>
    <recommendedName>
        <fullName evidence="9">Branched-chain amino acid transport system carrier protein</fullName>
    </recommendedName>
</protein>
<feature type="transmembrane region" description="Helical" evidence="9">
    <location>
        <begin position="418"/>
        <end position="436"/>
    </location>
</feature>
<dbReference type="OrthoDB" id="1880162at2"/>
<evidence type="ECO:0000256" key="4">
    <source>
        <dbReference type="ARBA" id="ARBA00022475"/>
    </source>
</evidence>
<dbReference type="EMBL" id="JJMM01000002">
    <property type="protein sequence ID" value="KDR96643.1"/>
    <property type="molecule type" value="Genomic_DNA"/>
</dbReference>
<keyword evidence="6 9" id="KW-0029">Amino-acid transport</keyword>
<dbReference type="Proteomes" id="UP000027946">
    <property type="component" value="Unassembled WGS sequence"/>
</dbReference>
<comment type="subcellular location">
    <subcellularLocation>
        <location evidence="1 9">Cell membrane</location>
        <topology evidence="1 9">Multi-pass membrane protein</topology>
    </subcellularLocation>
</comment>
<evidence type="ECO:0000313" key="10">
    <source>
        <dbReference type="EMBL" id="KDR96643.1"/>
    </source>
</evidence>
<dbReference type="RefSeq" id="WP_038261180.1">
    <property type="nucleotide sequence ID" value="NZ_FSRH01000001.1"/>
</dbReference>
<feature type="transmembrane region" description="Helical" evidence="9">
    <location>
        <begin position="84"/>
        <end position="102"/>
    </location>
</feature>
<dbReference type="GO" id="GO:0005304">
    <property type="term" value="F:L-valine transmembrane transporter activity"/>
    <property type="evidence" value="ECO:0007669"/>
    <property type="project" value="TreeGrafter"/>
</dbReference>
<dbReference type="eggNOG" id="COG1114">
    <property type="taxonomic scope" value="Bacteria"/>
</dbReference>
<feature type="transmembrane region" description="Helical" evidence="9">
    <location>
        <begin position="154"/>
        <end position="175"/>
    </location>
</feature>
<keyword evidence="7 9" id="KW-1133">Transmembrane helix</keyword>
<feature type="transmembrane region" description="Helical" evidence="9">
    <location>
        <begin position="195"/>
        <end position="215"/>
    </location>
</feature>
<dbReference type="GO" id="GO:0015818">
    <property type="term" value="P:isoleucine transport"/>
    <property type="evidence" value="ECO:0007669"/>
    <property type="project" value="TreeGrafter"/>
</dbReference>
<keyword evidence="3 9" id="KW-0813">Transport</keyword>
<feature type="transmembrane region" description="Helical" evidence="9">
    <location>
        <begin position="227"/>
        <end position="246"/>
    </location>
</feature>
<keyword evidence="5 9" id="KW-0812">Transmembrane</keyword>
<evidence type="ECO:0000256" key="5">
    <source>
        <dbReference type="ARBA" id="ARBA00022692"/>
    </source>
</evidence>
<feature type="transmembrane region" description="Helical" evidence="9">
    <location>
        <begin position="122"/>
        <end position="142"/>
    </location>
</feature>
<dbReference type="GO" id="GO:0015188">
    <property type="term" value="F:L-isoleucine transmembrane transporter activity"/>
    <property type="evidence" value="ECO:0007669"/>
    <property type="project" value="TreeGrafter"/>
</dbReference>
<comment type="function">
    <text evidence="9">Component of the transport system for branched-chain amino acids.</text>
</comment>
<keyword evidence="11" id="KW-1185">Reference proteome</keyword>
<evidence type="ECO:0000313" key="11">
    <source>
        <dbReference type="Proteomes" id="UP000027946"/>
    </source>
</evidence>
<keyword evidence="4" id="KW-1003">Cell membrane</keyword>
<gene>
    <name evidence="10" type="primary">braB</name>
    <name evidence="10" type="ORF">CLIT_2c02490</name>
</gene>
<dbReference type="InterPro" id="IPR004685">
    <property type="entry name" value="Brnchd-chn_aa_trnsp_Livcs"/>
</dbReference>
<organism evidence="10 11">
    <name type="scientific">Peptoclostridium litorale DSM 5388</name>
    <dbReference type="NCBI Taxonomy" id="1121324"/>
    <lineage>
        <taxon>Bacteria</taxon>
        <taxon>Bacillati</taxon>
        <taxon>Bacillota</taxon>
        <taxon>Clostridia</taxon>
        <taxon>Peptostreptococcales</taxon>
        <taxon>Peptoclostridiaceae</taxon>
        <taxon>Peptoclostridium</taxon>
    </lineage>
</organism>
<comment type="similarity">
    <text evidence="2 9">Belongs to the branched chain amino acid transporter family.</text>
</comment>
<dbReference type="STRING" id="1121324.CLIT_2c02490"/>
<proteinExistence type="inferred from homology"/>
<evidence type="ECO:0000256" key="7">
    <source>
        <dbReference type="ARBA" id="ARBA00022989"/>
    </source>
</evidence>
<sequence>MNAGNKGKILKLFMLGGVIFSMHFGSSSMIWPMTWGKESGSSVIMAFGGIFLTALLFPLLGYVALSKGNGTFYSIVCRISKPMALIFCGTTMLVLGPLFVIPRMSAAAWDAFVQISGFANTSFVPGFIFSIIYYIIVYWFISKRSQTINKIGKILLPVLLVSVSAIISKGILSPISPVLPPVYSEPAFAYGFREGYATLELPCALVYATIIISELKHRGLEGKNLEKNLYIVGILGIGILSLVHFGHMVVGSHAAGVYKDLKYASLYAAVVVNLWGQAGGIIFNIALLFASFTAAIGISVSTASYFEEITNSKISYAKGAAGTLFVSMLISSMGLSAIVEFITPMLNVVYPSAIVMTLYYSLLGQIESKPAVFASYKYAFTASFAWGIVEGIQGYMNMFGARSNMLDMFISKMPLSEYGLGWICTAAIFAALGFIARNLRQGSPKYACGDIQKAQAQSK</sequence>
<dbReference type="PANTHER" id="PTHR30588">
    <property type="entry name" value="BRANCHED-CHAIN AMINO ACID TRANSPORT SYSTEM 2 CARRIER PROTEIN"/>
    <property type="match status" value="1"/>
</dbReference>
<dbReference type="GO" id="GO:0015190">
    <property type="term" value="F:L-leucine transmembrane transporter activity"/>
    <property type="evidence" value="ECO:0007669"/>
    <property type="project" value="TreeGrafter"/>
</dbReference>
<feature type="transmembrane region" description="Helical" evidence="9">
    <location>
        <begin position="12"/>
        <end position="31"/>
    </location>
</feature>
<evidence type="ECO:0000256" key="6">
    <source>
        <dbReference type="ARBA" id="ARBA00022970"/>
    </source>
</evidence>
<dbReference type="AlphaFoldDB" id="A0A069RIP7"/>
<evidence type="ECO:0000256" key="8">
    <source>
        <dbReference type="ARBA" id="ARBA00023136"/>
    </source>
</evidence>
<accession>A0A069RIP7</accession>
<evidence type="ECO:0000256" key="3">
    <source>
        <dbReference type="ARBA" id="ARBA00022448"/>
    </source>
</evidence>
<feature type="transmembrane region" description="Helical" evidence="9">
    <location>
        <begin position="319"/>
        <end position="342"/>
    </location>
</feature>
<feature type="transmembrane region" description="Helical" evidence="9">
    <location>
        <begin position="378"/>
        <end position="398"/>
    </location>
</feature>
<dbReference type="Pfam" id="PF05525">
    <property type="entry name" value="Branch_AA_trans"/>
    <property type="match status" value="1"/>
</dbReference>
<dbReference type="PANTHER" id="PTHR30588:SF0">
    <property type="entry name" value="BRANCHED-CHAIN AMINO ACID PERMEASE BRNQ"/>
    <property type="match status" value="1"/>
</dbReference>
<evidence type="ECO:0000256" key="2">
    <source>
        <dbReference type="ARBA" id="ARBA00008540"/>
    </source>
</evidence>
<evidence type="ECO:0000256" key="9">
    <source>
        <dbReference type="RuleBase" id="RU362122"/>
    </source>
</evidence>
<feature type="transmembrane region" description="Helical" evidence="9">
    <location>
        <begin position="43"/>
        <end position="63"/>
    </location>
</feature>
<dbReference type="GO" id="GO:0005886">
    <property type="term" value="C:plasma membrane"/>
    <property type="evidence" value="ECO:0007669"/>
    <property type="project" value="UniProtKB-SubCell"/>
</dbReference>
<keyword evidence="8 9" id="KW-0472">Membrane</keyword>
<evidence type="ECO:0000256" key="1">
    <source>
        <dbReference type="ARBA" id="ARBA00004651"/>
    </source>
</evidence>
<dbReference type="GO" id="GO:0015820">
    <property type="term" value="P:L-leucine transport"/>
    <property type="evidence" value="ECO:0007669"/>
    <property type="project" value="TreeGrafter"/>
</dbReference>